<dbReference type="Pfam" id="PF10988">
    <property type="entry name" value="DUF2807"/>
    <property type="match status" value="1"/>
</dbReference>
<evidence type="ECO:0000256" key="1">
    <source>
        <dbReference type="SAM" id="SignalP"/>
    </source>
</evidence>
<accession>A0A2A6E748</accession>
<dbReference type="PROSITE" id="PS51257">
    <property type="entry name" value="PROKAR_LIPOPROTEIN"/>
    <property type="match status" value="1"/>
</dbReference>
<evidence type="ECO:0000313" key="3">
    <source>
        <dbReference type="EMBL" id="PDP43464.1"/>
    </source>
</evidence>
<reference evidence="3 4" key="1">
    <citation type="submission" date="2017-09" db="EMBL/GenBank/DDBJ databases">
        <title>Phase variable restriction modification systems are present in the genome sequences of periodontal pathogens Prevotella intermedia, Tannerella forsythia and Porphyromonas gingivalis.</title>
        <authorList>
            <person name="Haigh R.D."/>
            <person name="Crawford L."/>
            <person name="Ralph J."/>
            <person name="Wanford J."/>
            <person name="Vartoukian S.R."/>
            <person name="Hijazib K."/>
            <person name="Wade W."/>
            <person name="Oggioni M.R."/>
        </authorList>
    </citation>
    <scope>NUCLEOTIDE SEQUENCE [LARGE SCALE GENOMIC DNA]</scope>
    <source>
        <strain evidence="3 4">WW11663</strain>
    </source>
</reference>
<sequence length="263" mass="27367">MKINIMMRTILLSVIALVATMSCVAQGRIKGDGQTVERQRSVGRYKALSVGSGLDVEISGDLTSGIVVVADENLQEYVETKVEDGTLKIKMKQGYGYRFNGKSPKVIVPNTGQLTAISASGGSDVYTKNTTLQGDALSVTCSGGSDFKGDINVKTLDVACSGGSDFNASVETERCDLAISGGSDGDLSGHANVCSVSISGGSDFNAHRFVIKDCDLSVSGGSDAEIHCTERLSAKVGGGSDVMYTGDCTVTMSVDKSSSLKQK</sequence>
<feature type="signal peptide" evidence="1">
    <location>
        <begin position="1"/>
        <end position="27"/>
    </location>
</feature>
<protein>
    <submittedName>
        <fullName evidence="3">DUF2807 domain-containing protein</fullName>
    </submittedName>
</protein>
<keyword evidence="1" id="KW-0732">Signal</keyword>
<feature type="domain" description="Putative auto-transporter adhesin head GIN" evidence="2">
    <location>
        <begin position="45"/>
        <end position="247"/>
    </location>
</feature>
<dbReference type="InterPro" id="IPR021255">
    <property type="entry name" value="DUF2807"/>
</dbReference>
<organism evidence="3 4">
    <name type="scientific">Tannerella forsythia</name>
    <name type="common">Bacteroides forsythus</name>
    <dbReference type="NCBI Taxonomy" id="28112"/>
    <lineage>
        <taxon>Bacteria</taxon>
        <taxon>Pseudomonadati</taxon>
        <taxon>Bacteroidota</taxon>
        <taxon>Bacteroidia</taxon>
        <taxon>Bacteroidales</taxon>
        <taxon>Tannerellaceae</taxon>
        <taxon>Tannerella</taxon>
    </lineage>
</organism>
<proteinExistence type="predicted"/>
<dbReference type="Proteomes" id="UP000219259">
    <property type="component" value="Unassembled WGS sequence"/>
</dbReference>
<dbReference type="Gene3D" id="2.160.20.120">
    <property type="match status" value="1"/>
</dbReference>
<comment type="caution">
    <text evidence="3">The sequence shown here is derived from an EMBL/GenBank/DDBJ whole genome shotgun (WGS) entry which is preliminary data.</text>
</comment>
<gene>
    <name evidence="3" type="ORF">CLI86_08310</name>
</gene>
<feature type="chain" id="PRO_5012247118" evidence="1">
    <location>
        <begin position="28"/>
        <end position="263"/>
    </location>
</feature>
<dbReference type="EMBL" id="NSLJ01000019">
    <property type="protein sequence ID" value="PDP43464.1"/>
    <property type="molecule type" value="Genomic_DNA"/>
</dbReference>
<name>A0A2A6E748_TANFO</name>
<dbReference type="OMA" id="PTIEYTQ"/>
<dbReference type="AlphaFoldDB" id="A0A2A6E748"/>
<evidence type="ECO:0000259" key="2">
    <source>
        <dbReference type="Pfam" id="PF10988"/>
    </source>
</evidence>
<evidence type="ECO:0000313" key="4">
    <source>
        <dbReference type="Proteomes" id="UP000219259"/>
    </source>
</evidence>